<proteinExistence type="predicted"/>
<dbReference type="AlphaFoldDB" id="A0A0E9X1T8"/>
<dbReference type="EMBL" id="GBXM01011875">
    <property type="protein sequence ID" value="JAH96702.1"/>
    <property type="molecule type" value="Transcribed_RNA"/>
</dbReference>
<evidence type="ECO:0000256" key="1">
    <source>
        <dbReference type="SAM" id="Phobius"/>
    </source>
</evidence>
<keyword evidence="1" id="KW-0472">Membrane</keyword>
<organism evidence="2">
    <name type="scientific">Anguilla anguilla</name>
    <name type="common">European freshwater eel</name>
    <name type="synonym">Muraena anguilla</name>
    <dbReference type="NCBI Taxonomy" id="7936"/>
    <lineage>
        <taxon>Eukaryota</taxon>
        <taxon>Metazoa</taxon>
        <taxon>Chordata</taxon>
        <taxon>Craniata</taxon>
        <taxon>Vertebrata</taxon>
        <taxon>Euteleostomi</taxon>
        <taxon>Actinopterygii</taxon>
        <taxon>Neopterygii</taxon>
        <taxon>Teleostei</taxon>
        <taxon>Anguilliformes</taxon>
        <taxon>Anguillidae</taxon>
        <taxon>Anguilla</taxon>
    </lineage>
</organism>
<accession>A0A0E9X1T8</accession>
<protein>
    <submittedName>
        <fullName evidence="2">Uncharacterized protein</fullName>
    </submittedName>
</protein>
<feature type="transmembrane region" description="Helical" evidence="1">
    <location>
        <begin position="42"/>
        <end position="60"/>
    </location>
</feature>
<keyword evidence="1" id="KW-0812">Transmembrane</keyword>
<sequence>MRFTLLFRLNCYFISFRKCLIRESVDPVCVFLIPPSYAAKRLILPFLVVTSSLLLILIGPAKLDHPITLCSAVVFHSILLIILTMAATTTPPSPRTPIPFFLPVPENNSSSLIAMF</sequence>
<reference evidence="2" key="1">
    <citation type="submission" date="2014-11" db="EMBL/GenBank/DDBJ databases">
        <authorList>
            <person name="Amaro Gonzalez C."/>
        </authorList>
    </citation>
    <scope>NUCLEOTIDE SEQUENCE</scope>
</reference>
<feature type="transmembrane region" description="Helical" evidence="1">
    <location>
        <begin position="66"/>
        <end position="87"/>
    </location>
</feature>
<evidence type="ECO:0000313" key="2">
    <source>
        <dbReference type="EMBL" id="JAH96702.1"/>
    </source>
</evidence>
<reference evidence="2" key="2">
    <citation type="journal article" date="2015" name="Fish Shellfish Immunol.">
        <title>Early steps in the European eel (Anguilla anguilla)-Vibrio vulnificus interaction in the gills: Role of the RtxA13 toxin.</title>
        <authorList>
            <person name="Callol A."/>
            <person name="Pajuelo D."/>
            <person name="Ebbesson L."/>
            <person name="Teles M."/>
            <person name="MacKenzie S."/>
            <person name="Amaro C."/>
        </authorList>
    </citation>
    <scope>NUCLEOTIDE SEQUENCE</scope>
</reference>
<keyword evidence="1" id="KW-1133">Transmembrane helix</keyword>
<name>A0A0E9X1T8_ANGAN</name>